<dbReference type="AlphaFoldDB" id="A0A9Q1BNR7"/>
<keyword evidence="2" id="KW-1185">Reference proteome</keyword>
<dbReference type="PANTHER" id="PTHR31912">
    <property type="entry name" value="IP13529P"/>
    <property type="match status" value="1"/>
</dbReference>
<proteinExistence type="predicted"/>
<evidence type="ECO:0000313" key="2">
    <source>
        <dbReference type="Proteomes" id="UP001152320"/>
    </source>
</evidence>
<reference evidence="1" key="1">
    <citation type="submission" date="2021-10" db="EMBL/GenBank/DDBJ databases">
        <title>Tropical sea cucumber genome reveals ecological adaptation and Cuvierian tubules defense mechanism.</title>
        <authorList>
            <person name="Chen T."/>
        </authorList>
    </citation>
    <scope>NUCLEOTIDE SEQUENCE</scope>
    <source>
        <strain evidence="1">Nanhai2018</strain>
        <tissue evidence="1">Muscle</tissue>
    </source>
</reference>
<dbReference type="Proteomes" id="UP001152320">
    <property type="component" value="Chromosome 14"/>
</dbReference>
<protein>
    <recommendedName>
        <fullName evidence="3">C2H2-type domain-containing protein</fullName>
    </recommendedName>
</protein>
<dbReference type="EMBL" id="JAIZAY010000014">
    <property type="protein sequence ID" value="KAJ8029948.1"/>
    <property type="molecule type" value="Genomic_DNA"/>
</dbReference>
<accession>A0A9Q1BNR7</accession>
<comment type="caution">
    <text evidence="1">The sequence shown here is derived from an EMBL/GenBank/DDBJ whole genome shotgun (WGS) entry which is preliminary data.</text>
</comment>
<organism evidence="1 2">
    <name type="scientific">Holothuria leucospilota</name>
    <name type="common">Black long sea cucumber</name>
    <name type="synonym">Mertensiothuria leucospilota</name>
    <dbReference type="NCBI Taxonomy" id="206669"/>
    <lineage>
        <taxon>Eukaryota</taxon>
        <taxon>Metazoa</taxon>
        <taxon>Echinodermata</taxon>
        <taxon>Eleutherozoa</taxon>
        <taxon>Echinozoa</taxon>
        <taxon>Holothuroidea</taxon>
        <taxon>Aspidochirotacea</taxon>
        <taxon>Aspidochirotida</taxon>
        <taxon>Holothuriidae</taxon>
        <taxon>Holothuria</taxon>
    </lineage>
</organism>
<sequence>MGFVCFKCGQLILGDGSCLIWHLRNFHHLVVGRVFTQPIICAQEGCARTFKNHVSTFKAHLKSKHTEVAAPQVDQVMQDSSDDEQNLFENNQPLARDIAGDEEYVENNENWDDFDKTEIEHRIAIFLAKLLSSCSVVQSTINGVVDHMSDILEDIVSFLKHSTVQFAEANMIQPEDNTFCALMEDFEKCENTFGRFKGDYLRRKYFVDSGMFLTPMEVPIGIAFYQRNNRQTGNISQVLRNVTFQYVPIKPLIKLILESNGYMESISKHEPANNGLMKDFHDGEYCRLNEFFKSKENIKVLLYIDDFEVTNPLSPKAGTHKLGAVYFTITNLHPKFRSSLDNCYLVMLFNAGDAKLYGYEPILDPLVKDLNSLIRDGIFIDTPTFQGNIQVGLAQVTGDNLGIHSLFGFAQGFTANFPCRICKMHRNDARYATAEDPDIFRTKENYQMDVNTADVATTGVRNDCPLNMVEHFHVIDNFAPDIMHDLLEGICPLELKLVMKCLIDRGYFDINLLNSRIVSFNYGSSDSSNKPCILSMSSLNHPDGAPGQNSAQMWCLIRHIPLMMGDLVPEDDEHWELLLLLAQCMDIIFSPVISVGDTIYLQELIRDHHSHFLTLFPGRHLKPKHHHLTHYPRLIRKVGPLIRFWTMRFEAKHNFSRRLSHIVCNFQNIAKTLAYRNQMLLCFHLLSQKKLGEKQVEVGPGSSTILVSVANSDFLTRRLRIGLYDEVYLANWCRVFGHVYKRNQMVVVGKTIDLEPIFGKVINIIALGADVRLVYEEWSTTGFSRHLHAYSVEPKVPSKVEVTQVEDLVDYHPLQVNQSGQQDDHGFYIATRYKF</sequence>
<evidence type="ECO:0008006" key="3">
    <source>
        <dbReference type="Google" id="ProtNLM"/>
    </source>
</evidence>
<gene>
    <name evidence="1" type="ORF">HOLleu_29486</name>
</gene>
<evidence type="ECO:0000313" key="1">
    <source>
        <dbReference type="EMBL" id="KAJ8029948.1"/>
    </source>
</evidence>
<dbReference type="PANTHER" id="PTHR31912:SF36">
    <property type="entry name" value="C2H2-TYPE DOMAIN-CONTAINING PROTEIN"/>
    <property type="match status" value="1"/>
</dbReference>
<name>A0A9Q1BNR7_HOLLE</name>
<dbReference type="OrthoDB" id="10034966at2759"/>